<evidence type="ECO:0000313" key="4">
    <source>
        <dbReference type="Proteomes" id="UP000297853"/>
    </source>
</evidence>
<comment type="caution">
    <text evidence="3">The sequence shown here is derived from an EMBL/GenBank/DDBJ whole genome shotgun (WGS) entry which is preliminary data.</text>
</comment>
<feature type="transmembrane region" description="Helical" evidence="2">
    <location>
        <begin position="94"/>
        <end position="120"/>
    </location>
</feature>
<keyword evidence="4" id="KW-1185">Reference proteome</keyword>
<feature type="transmembrane region" description="Helical" evidence="2">
    <location>
        <begin position="217"/>
        <end position="247"/>
    </location>
</feature>
<feature type="transmembrane region" description="Helical" evidence="2">
    <location>
        <begin position="267"/>
        <end position="289"/>
    </location>
</feature>
<dbReference type="Proteomes" id="UP000297853">
    <property type="component" value="Unassembled WGS sequence"/>
</dbReference>
<evidence type="ECO:0000256" key="1">
    <source>
        <dbReference type="SAM" id="MobiDB-lite"/>
    </source>
</evidence>
<reference evidence="3 4" key="1">
    <citation type="submission" date="2019-03" db="EMBL/GenBank/DDBJ databases">
        <title>Genomics of glacier-inhabiting Cryobacterium strains.</title>
        <authorList>
            <person name="Liu Q."/>
            <person name="Xin Y.-H."/>
        </authorList>
    </citation>
    <scope>NUCLEOTIDE SEQUENCE [LARGE SCALE GENOMIC DNA]</scope>
    <source>
        <strain evidence="3 4">TMT1-23-1</strain>
    </source>
</reference>
<organism evidence="3 4">
    <name type="scientific">Cryobacterium sinapicolor</name>
    <dbReference type="NCBI Taxonomy" id="1259236"/>
    <lineage>
        <taxon>Bacteria</taxon>
        <taxon>Bacillati</taxon>
        <taxon>Actinomycetota</taxon>
        <taxon>Actinomycetes</taxon>
        <taxon>Micrococcales</taxon>
        <taxon>Microbacteriaceae</taxon>
        <taxon>Cryobacterium</taxon>
    </lineage>
</organism>
<sequence length="294" mass="29937">MTETTATETTAPETTAPVAHTSPAAGGAASAGYGLSAVGLLRSEWIKLRSVRSTAWSYALLVLVSLALAAVMSSTLDLQGADASMIPAADQATFIAQTATFGVFFGQLIVAVLGALTISGEYSTGMIRSTLTAVPRRLPALAAKAAVLFGTTFLVGLAANLGSYLVASLILSRQGLGVSIADPAVFLPVLGGALYLALIAVFALGVGTIVRSGAGGIAVVLGIVLLLPMVLQVIAAPWAAAVLPYLVSNAGINMFGLMSFSQVPIEWWVNLLVVLGWLAVSLVGAAAVLKRRDA</sequence>
<feature type="transmembrane region" description="Helical" evidence="2">
    <location>
        <begin position="55"/>
        <end position="74"/>
    </location>
</feature>
<keyword evidence="2" id="KW-0472">Membrane</keyword>
<dbReference type="PANTHER" id="PTHR37305">
    <property type="entry name" value="INTEGRAL MEMBRANE PROTEIN-RELATED"/>
    <property type="match status" value="1"/>
</dbReference>
<dbReference type="RefSeq" id="WP_134429887.1">
    <property type="nucleotide sequence ID" value="NZ_SOGQ01000045.1"/>
</dbReference>
<dbReference type="PANTHER" id="PTHR37305:SF1">
    <property type="entry name" value="MEMBRANE PROTEIN"/>
    <property type="match status" value="1"/>
</dbReference>
<dbReference type="Pfam" id="PF12730">
    <property type="entry name" value="ABC2_membrane_4"/>
    <property type="match status" value="1"/>
</dbReference>
<keyword evidence="2" id="KW-1133">Transmembrane helix</keyword>
<evidence type="ECO:0000256" key="2">
    <source>
        <dbReference type="SAM" id="Phobius"/>
    </source>
</evidence>
<accession>A0ABY2J3Z2</accession>
<gene>
    <name evidence="3" type="ORF">E3T28_08900</name>
</gene>
<feature type="region of interest" description="Disordered" evidence="1">
    <location>
        <begin position="1"/>
        <end position="23"/>
    </location>
</feature>
<feature type="transmembrane region" description="Helical" evidence="2">
    <location>
        <begin position="141"/>
        <end position="165"/>
    </location>
</feature>
<feature type="transmembrane region" description="Helical" evidence="2">
    <location>
        <begin position="185"/>
        <end position="210"/>
    </location>
</feature>
<name>A0ABY2J3Z2_9MICO</name>
<evidence type="ECO:0000313" key="3">
    <source>
        <dbReference type="EMBL" id="TFC99651.1"/>
    </source>
</evidence>
<proteinExistence type="predicted"/>
<keyword evidence="2" id="KW-0812">Transmembrane</keyword>
<dbReference type="EMBL" id="SOGQ01000045">
    <property type="protein sequence ID" value="TFC99651.1"/>
    <property type="molecule type" value="Genomic_DNA"/>
</dbReference>
<protein>
    <submittedName>
        <fullName evidence="3">ABC transporter permease</fullName>
    </submittedName>
</protein>